<name>A0ACB6RAR2_9PLEO</name>
<accession>A0ACB6RAR2</accession>
<evidence type="ECO:0000313" key="2">
    <source>
        <dbReference type="Proteomes" id="UP000799755"/>
    </source>
</evidence>
<dbReference type="Proteomes" id="UP000799755">
    <property type="component" value="Unassembled WGS sequence"/>
</dbReference>
<comment type="caution">
    <text evidence="1">The sequence shown here is derived from an EMBL/GenBank/DDBJ whole genome shotgun (WGS) entry which is preliminary data.</text>
</comment>
<dbReference type="EMBL" id="MU003494">
    <property type="protein sequence ID" value="KAF2476354.1"/>
    <property type="molecule type" value="Genomic_DNA"/>
</dbReference>
<gene>
    <name evidence="1" type="ORF">BDR25DRAFT_277417</name>
</gene>
<keyword evidence="2" id="KW-1185">Reference proteome</keyword>
<evidence type="ECO:0000313" key="1">
    <source>
        <dbReference type="EMBL" id="KAF2476354.1"/>
    </source>
</evidence>
<reference evidence="1" key="1">
    <citation type="journal article" date="2020" name="Stud. Mycol.">
        <title>101 Dothideomycetes genomes: a test case for predicting lifestyles and emergence of pathogens.</title>
        <authorList>
            <person name="Haridas S."/>
            <person name="Albert R."/>
            <person name="Binder M."/>
            <person name="Bloem J."/>
            <person name="Labutti K."/>
            <person name="Salamov A."/>
            <person name="Andreopoulos B."/>
            <person name="Baker S."/>
            <person name="Barry K."/>
            <person name="Bills G."/>
            <person name="Bluhm B."/>
            <person name="Cannon C."/>
            <person name="Castanera R."/>
            <person name="Culley D."/>
            <person name="Daum C."/>
            <person name="Ezra D."/>
            <person name="Gonzalez J."/>
            <person name="Henrissat B."/>
            <person name="Kuo A."/>
            <person name="Liang C."/>
            <person name="Lipzen A."/>
            <person name="Lutzoni F."/>
            <person name="Magnuson J."/>
            <person name="Mondo S."/>
            <person name="Nolan M."/>
            <person name="Ohm R."/>
            <person name="Pangilinan J."/>
            <person name="Park H.-J."/>
            <person name="Ramirez L."/>
            <person name="Alfaro M."/>
            <person name="Sun H."/>
            <person name="Tritt A."/>
            <person name="Yoshinaga Y."/>
            <person name="Zwiers L.-H."/>
            <person name="Turgeon B."/>
            <person name="Goodwin S."/>
            <person name="Spatafora J."/>
            <person name="Crous P."/>
            <person name="Grigoriev I."/>
        </authorList>
    </citation>
    <scope>NUCLEOTIDE SEQUENCE</scope>
    <source>
        <strain evidence="1">ATCC 200398</strain>
    </source>
</reference>
<sequence>MIVVISFHFQFQIHNRITMNLDTKDASPVEVDVQKYPTAQKLLKRCQDFFDEIENLTPGAALESYLNASYGPSNPIYRDLCALTLQGLKEGWVANFPIDGEKYRRSKICLPKPETRFFSVTTVYMESKEEYAGQYHSHPYGEINCVVQIDEGAELMGMQGWQGAGWTSPGAGTHHYPQVRGGALIALFFLPAGRISYKAKPGDPQPVAL</sequence>
<protein>
    <submittedName>
        <fullName evidence="1">Uncharacterized protein</fullName>
    </submittedName>
</protein>
<proteinExistence type="predicted"/>
<organism evidence="1 2">
    <name type="scientific">Lindgomyces ingoldianus</name>
    <dbReference type="NCBI Taxonomy" id="673940"/>
    <lineage>
        <taxon>Eukaryota</taxon>
        <taxon>Fungi</taxon>
        <taxon>Dikarya</taxon>
        <taxon>Ascomycota</taxon>
        <taxon>Pezizomycotina</taxon>
        <taxon>Dothideomycetes</taxon>
        <taxon>Pleosporomycetidae</taxon>
        <taxon>Pleosporales</taxon>
        <taxon>Lindgomycetaceae</taxon>
        <taxon>Lindgomyces</taxon>
    </lineage>
</organism>